<dbReference type="Pfam" id="PF00102">
    <property type="entry name" value="Y_phosphatase"/>
    <property type="match status" value="1"/>
</dbReference>
<keyword evidence="7" id="KW-1185">Reference proteome</keyword>
<evidence type="ECO:0000313" key="7">
    <source>
        <dbReference type="Proteomes" id="UP000230233"/>
    </source>
</evidence>
<dbReference type="EMBL" id="PDUG01000005">
    <property type="protein sequence ID" value="PIC30239.1"/>
    <property type="molecule type" value="Genomic_DNA"/>
</dbReference>
<evidence type="ECO:0000256" key="3">
    <source>
        <dbReference type="ARBA" id="ARBA00023170"/>
    </source>
</evidence>
<dbReference type="AlphaFoldDB" id="A0A2G5TSF1"/>
<name>A0A2G5TSF1_9PELO</name>
<sequence length="822" mass="95253">MGAKLTTNSGNLAENEKLTTNGDLEAGRIQLSEISEKLENEKSGKIVIEIPKSEVEVLPAEEFSESPESRISSGSDFSEFSNISDDVINLQEPFNDLEASDSEIPEFSEKNSKNSDFQVSKFLKNCGYNLNDPAIQELLNAENAENFQKITEKFLTPREMFLKQRGPFPLDDWVELIPAPKNGKNKENGQFEMDLKTATSSGSASSTSTFLSEISELDAFGCPVTDSSNSVTSLFDGILKDENGRYQISDFSKFWDKIGNMESCGPFNPLQPTMEDYIRDKDSSGQKVLNCYLFHRGYNILRQPTHWECMGPDGTRTQDFWTQCHEYQIGLISMFGDFYEDSKGQNCARYVPEDKLWDLKCGQISVSRVTEPEWALQHCKIQKLAVRCELVPKDKGWYTVWHVRRDLQDDPKKDYTQENEEFFELKEKLLENMPAKNWLQHGPMEWSPLFNPMNNGMNRTTFENTLRFLKMSTTPINAEQSEFNELVFSYALHQKLMQLQFLEDSEASEPPKSEKIRKLEPTDLKNLSEVEFSGLLYWLELQKGYKELSESEKSIILKSYSVKKLSLDHFYSASKFPEKCKNREFVMNNFTFVPENRTGFELIDDDEQQIWGKRKCFSRTFDRFWSKIINPFVDIKITDAEIVFMHLMLLWSDSADSTVSQATHNFMEERREWAQTHLTIWYQTHGTPNFEERFEKIQEFVEEIEVISGMHCEDFQLAEMFKIGDLKEFFYEKLCYAPRKSDENVYEEFKEFQEQKEFSKFFEKCCAKIEFFSESTSSKTSEGLNVFGDVDPTRLVLDSTNLGKVFAPLPDDAPYFFDGCIL</sequence>
<keyword evidence="1" id="KW-0805">Transcription regulation</keyword>
<dbReference type="STRING" id="1611254.A0A2G5TSF1"/>
<dbReference type="Gene3D" id="3.90.190.10">
    <property type="entry name" value="Protein tyrosine phosphatase superfamily"/>
    <property type="match status" value="1"/>
</dbReference>
<dbReference type="GO" id="GO:0004725">
    <property type="term" value="F:protein tyrosine phosphatase activity"/>
    <property type="evidence" value="ECO:0007669"/>
    <property type="project" value="InterPro"/>
</dbReference>
<evidence type="ECO:0000259" key="5">
    <source>
        <dbReference type="PROSITE" id="PS51843"/>
    </source>
</evidence>
<protein>
    <recommendedName>
        <fullName evidence="5">NR LBD domain-containing protein</fullName>
    </recommendedName>
</protein>
<evidence type="ECO:0000313" key="6">
    <source>
        <dbReference type="EMBL" id="PIC30239.1"/>
    </source>
</evidence>
<reference evidence="7" key="1">
    <citation type="submission" date="2017-10" db="EMBL/GenBank/DDBJ databases">
        <title>Rapid genome shrinkage in a self-fertile nematode reveals novel sperm competition proteins.</title>
        <authorList>
            <person name="Yin D."/>
            <person name="Schwarz E.M."/>
            <person name="Thomas C.G."/>
            <person name="Felde R.L."/>
            <person name="Korf I.F."/>
            <person name="Cutter A.D."/>
            <person name="Schartner C.M."/>
            <person name="Ralston E.J."/>
            <person name="Meyer B.J."/>
            <person name="Haag E.S."/>
        </authorList>
    </citation>
    <scope>NUCLEOTIDE SEQUENCE [LARGE SCALE GENOMIC DNA]</scope>
    <source>
        <strain evidence="7">JU1422</strain>
    </source>
</reference>
<proteinExistence type="predicted"/>
<dbReference type="SMART" id="SM00430">
    <property type="entry name" value="HOLI"/>
    <property type="match status" value="1"/>
</dbReference>
<dbReference type="PANTHER" id="PTHR46587">
    <property type="entry name" value="NUCLEAR HORMONE RECEPTOR FAMILY"/>
    <property type="match status" value="1"/>
</dbReference>
<dbReference type="InterPro" id="IPR035500">
    <property type="entry name" value="NHR-like_dom_sf"/>
</dbReference>
<dbReference type="PANTHER" id="PTHR46587:SF5">
    <property type="entry name" value="NUCLEAR HORMONE RECEPTOR FAMILY"/>
    <property type="match status" value="1"/>
</dbReference>
<organism evidence="6 7">
    <name type="scientific">Caenorhabditis nigoni</name>
    <dbReference type="NCBI Taxonomy" id="1611254"/>
    <lineage>
        <taxon>Eukaryota</taxon>
        <taxon>Metazoa</taxon>
        <taxon>Ecdysozoa</taxon>
        <taxon>Nematoda</taxon>
        <taxon>Chromadorea</taxon>
        <taxon>Rhabditida</taxon>
        <taxon>Rhabditina</taxon>
        <taxon>Rhabditomorpha</taxon>
        <taxon>Rhabditoidea</taxon>
        <taxon>Rhabditidae</taxon>
        <taxon>Peloderinae</taxon>
        <taxon>Caenorhabditis</taxon>
    </lineage>
</organism>
<dbReference type="Gene3D" id="1.10.565.10">
    <property type="entry name" value="Retinoid X Receptor"/>
    <property type="match status" value="1"/>
</dbReference>
<dbReference type="SUPFAM" id="SSF52799">
    <property type="entry name" value="(Phosphotyrosine protein) phosphatases II"/>
    <property type="match status" value="1"/>
</dbReference>
<dbReference type="InterPro" id="IPR000536">
    <property type="entry name" value="Nucl_hrmn_rcpt_lig-bd"/>
</dbReference>
<comment type="caution">
    <text evidence="6">The sequence shown here is derived from an EMBL/GenBank/DDBJ whole genome shotgun (WGS) entry which is preliminary data.</text>
</comment>
<dbReference type="PROSITE" id="PS51843">
    <property type="entry name" value="NR_LBD"/>
    <property type="match status" value="1"/>
</dbReference>
<evidence type="ECO:0000256" key="2">
    <source>
        <dbReference type="ARBA" id="ARBA00023163"/>
    </source>
</evidence>
<dbReference type="Proteomes" id="UP000230233">
    <property type="component" value="Chromosome V"/>
</dbReference>
<accession>A0A2G5TSF1</accession>
<dbReference type="InterPro" id="IPR029021">
    <property type="entry name" value="Prot-tyrosine_phosphatase-like"/>
</dbReference>
<feature type="region of interest" description="Disordered" evidence="4">
    <location>
        <begin position="1"/>
        <end position="21"/>
    </location>
</feature>
<dbReference type="Pfam" id="PF00104">
    <property type="entry name" value="Hormone_recep"/>
    <property type="match status" value="1"/>
</dbReference>
<feature type="region of interest" description="Disordered" evidence="4">
    <location>
        <begin position="58"/>
        <end position="77"/>
    </location>
</feature>
<keyword evidence="2" id="KW-0804">Transcription</keyword>
<evidence type="ECO:0000256" key="1">
    <source>
        <dbReference type="ARBA" id="ARBA00023015"/>
    </source>
</evidence>
<dbReference type="SUPFAM" id="SSF48508">
    <property type="entry name" value="Nuclear receptor ligand-binding domain"/>
    <property type="match status" value="1"/>
</dbReference>
<dbReference type="OrthoDB" id="6159439at2759"/>
<gene>
    <name evidence="6" type="primary">Cnig_chr_V.g21551</name>
    <name evidence="6" type="ORF">B9Z55_021551</name>
</gene>
<feature type="domain" description="NR LBD" evidence="5">
    <location>
        <begin position="494"/>
        <end position="737"/>
    </location>
</feature>
<dbReference type="InterPro" id="IPR000242">
    <property type="entry name" value="PTP_cat"/>
</dbReference>
<keyword evidence="3" id="KW-0675">Receptor</keyword>
<evidence type="ECO:0000256" key="4">
    <source>
        <dbReference type="SAM" id="MobiDB-lite"/>
    </source>
</evidence>